<comment type="caution">
    <text evidence="2">The sequence shown here is derived from an EMBL/GenBank/DDBJ whole genome shotgun (WGS) entry which is preliminary data.</text>
</comment>
<evidence type="ECO:0000313" key="3">
    <source>
        <dbReference type="Proteomes" id="UP001642540"/>
    </source>
</evidence>
<dbReference type="EMBL" id="CAXLJM020000020">
    <property type="protein sequence ID" value="CAL8087244.1"/>
    <property type="molecule type" value="Genomic_DNA"/>
</dbReference>
<proteinExistence type="predicted"/>
<name>A0ABP1Q756_9HEXA</name>
<accession>A0ABP1Q756</accession>
<evidence type="ECO:0000313" key="2">
    <source>
        <dbReference type="EMBL" id="CAL8087244.1"/>
    </source>
</evidence>
<evidence type="ECO:0000256" key="1">
    <source>
        <dbReference type="SAM" id="SignalP"/>
    </source>
</evidence>
<organism evidence="2 3">
    <name type="scientific">Orchesella dallaii</name>
    <dbReference type="NCBI Taxonomy" id="48710"/>
    <lineage>
        <taxon>Eukaryota</taxon>
        <taxon>Metazoa</taxon>
        <taxon>Ecdysozoa</taxon>
        <taxon>Arthropoda</taxon>
        <taxon>Hexapoda</taxon>
        <taxon>Collembola</taxon>
        <taxon>Entomobryomorpha</taxon>
        <taxon>Entomobryoidea</taxon>
        <taxon>Orchesellidae</taxon>
        <taxon>Orchesellinae</taxon>
        <taxon>Orchesella</taxon>
    </lineage>
</organism>
<gene>
    <name evidence="2" type="ORF">ODALV1_LOCUS6675</name>
</gene>
<sequence length="565" mass="65113">MTFGTMLATTLFLLSVHLLPRVTPWKLLLCQNGTIVEATNAQCKYGVWFSEPQVLHKVCFENGVWAIYKEFCEASPVIWTVRPGTQGCMTHHQLGERVLGIVSLGRDEYGAIASTPDRRLFFNNHKLKHGMKLDFLNSPANIEILTWGPPSYSFSLQEFVGNEIFQQCLMKARHTFFGYYKIQLKTAKNATIFLAKNLCFFNKVNLGNNAQRAQVLPSEIDFDILQSSSEEVQLNCRKHSKIDDQFEPDQFDFSNEIDEKGSSPRLIEKRVDEETQKIARRLLSHHFNGDDIQLKFEEWEFLEIAKQIFFKACPEDMVSPFFIDQIHLLFEAVLHEAFKLFPSRAIENQEAIDRIKGALNLCLTNSTALQFKGGDVCTNEAPLLKKGFPNGTKVYVLVEMPSFIKIDVVNYDLILEAMWKVMNFGHYYCAEYYQHLGSDHSLLEDSWYSLLSPHVVRRWKYPGRSYRVMQQLFSSINLERSVKNLDFCVSAARLHSSYKGWLKRPLSHEGTRVRVRKSNPVKGAKPIWDGQAHCMDDYMYPAFKLGYPIEKCGIRLPVLPRRSLL</sequence>
<protein>
    <submittedName>
        <fullName evidence="2">Uncharacterized protein</fullName>
    </submittedName>
</protein>
<dbReference type="Proteomes" id="UP001642540">
    <property type="component" value="Unassembled WGS sequence"/>
</dbReference>
<keyword evidence="3" id="KW-1185">Reference proteome</keyword>
<feature type="signal peptide" evidence="1">
    <location>
        <begin position="1"/>
        <end position="24"/>
    </location>
</feature>
<reference evidence="2 3" key="1">
    <citation type="submission" date="2024-08" db="EMBL/GenBank/DDBJ databases">
        <authorList>
            <person name="Cucini C."/>
            <person name="Frati F."/>
        </authorList>
    </citation>
    <scope>NUCLEOTIDE SEQUENCE [LARGE SCALE GENOMIC DNA]</scope>
</reference>
<keyword evidence="1" id="KW-0732">Signal</keyword>
<feature type="chain" id="PRO_5047437499" evidence="1">
    <location>
        <begin position="25"/>
        <end position="565"/>
    </location>
</feature>